<evidence type="ECO:0000313" key="2">
    <source>
        <dbReference type="EMBL" id="GAA1909263.1"/>
    </source>
</evidence>
<evidence type="ECO:0000256" key="1">
    <source>
        <dbReference type="SAM" id="MobiDB-lite"/>
    </source>
</evidence>
<dbReference type="EMBL" id="BAAAMY010000002">
    <property type="protein sequence ID" value="GAA1909263.1"/>
    <property type="molecule type" value="Genomic_DNA"/>
</dbReference>
<name>A0ABP5ACL0_9ACTN</name>
<sequence length="302" mass="33046">MGAEAPNVGVNSVTYVPESTGADSNTTGEQVNDQETPDQSNDMFGDFNADGSVRDNGQVYDPPPNAAYLLASYLTQWAVPEGRPAQEPRGIYLGAPPDTWRNYADAVNLVRRVHDELRGLAAAGQSVRPWDDALGQWYEAAYMASAPWDSAQGAPRGICPSWAISSLEQLGLLLGMRQRTLAIKSAGDREELRQKLSEVRDLLRTEPDLFSEDIRSYLWRLVDEAERVVDTVQHIGDEAARDLMYRFGGVFAAEATKQYRAGHTERAGWLSKLGWYFFGSASGEAGKAAWELGEGGLRALGG</sequence>
<organism evidence="2 3">
    <name type="scientific">Nocardioides lentus</name>
    <dbReference type="NCBI Taxonomy" id="338077"/>
    <lineage>
        <taxon>Bacteria</taxon>
        <taxon>Bacillati</taxon>
        <taxon>Actinomycetota</taxon>
        <taxon>Actinomycetes</taxon>
        <taxon>Propionibacteriales</taxon>
        <taxon>Nocardioidaceae</taxon>
        <taxon>Nocardioides</taxon>
    </lineage>
</organism>
<gene>
    <name evidence="2" type="ORF">GCM10009737_08100</name>
</gene>
<protein>
    <submittedName>
        <fullName evidence="2">Uncharacterized protein</fullName>
    </submittedName>
</protein>
<reference evidence="3" key="1">
    <citation type="journal article" date="2019" name="Int. J. Syst. Evol. Microbiol.">
        <title>The Global Catalogue of Microorganisms (GCM) 10K type strain sequencing project: providing services to taxonomists for standard genome sequencing and annotation.</title>
        <authorList>
            <consortium name="The Broad Institute Genomics Platform"/>
            <consortium name="The Broad Institute Genome Sequencing Center for Infectious Disease"/>
            <person name="Wu L."/>
            <person name="Ma J."/>
        </authorList>
    </citation>
    <scope>NUCLEOTIDE SEQUENCE [LARGE SCALE GENOMIC DNA]</scope>
    <source>
        <strain evidence="3">JCM 14046</strain>
    </source>
</reference>
<feature type="compositionally biased region" description="Polar residues" evidence="1">
    <location>
        <begin position="21"/>
        <end position="42"/>
    </location>
</feature>
<feature type="region of interest" description="Disordered" evidence="1">
    <location>
        <begin position="1"/>
        <end position="51"/>
    </location>
</feature>
<comment type="caution">
    <text evidence="2">The sequence shown here is derived from an EMBL/GenBank/DDBJ whole genome shotgun (WGS) entry which is preliminary data.</text>
</comment>
<accession>A0ABP5ACL0</accession>
<keyword evidence="3" id="KW-1185">Reference proteome</keyword>
<proteinExistence type="predicted"/>
<dbReference type="Proteomes" id="UP001501612">
    <property type="component" value="Unassembled WGS sequence"/>
</dbReference>
<evidence type="ECO:0000313" key="3">
    <source>
        <dbReference type="Proteomes" id="UP001501612"/>
    </source>
</evidence>